<proteinExistence type="inferred from homology"/>
<evidence type="ECO:0000256" key="8">
    <source>
        <dbReference type="SAM" id="SignalP"/>
    </source>
</evidence>
<organism evidence="9 10">
    <name type="scientific">Coccomyxa viridis</name>
    <dbReference type="NCBI Taxonomy" id="1274662"/>
    <lineage>
        <taxon>Eukaryota</taxon>
        <taxon>Viridiplantae</taxon>
        <taxon>Chlorophyta</taxon>
        <taxon>core chlorophytes</taxon>
        <taxon>Trebouxiophyceae</taxon>
        <taxon>Trebouxiophyceae incertae sedis</taxon>
        <taxon>Coccomyxaceae</taxon>
        <taxon>Coccomyxa</taxon>
    </lineage>
</organism>
<keyword evidence="6 7" id="KW-0378">Hydrolase</keyword>
<dbReference type="Proteomes" id="UP001497392">
    <property type="component" value="Unassembled WGS sequence"/>
</dbReference>
<dbReference type="EMBL" id="CAXHTA020000021">
    <property type="protein sequence ID" value="CAL5230063.1"/>
    <property type="molecule type" value="Genomic_DNA"/>
</dbReference>
<dbReference type="EC" id="3.4.19.9" evidence="3 7"/>
<feature type="chain" id="PRO_5046341336" description="folate gamma-glutamyl hydrolase" evidence="8">
    <location>
        <begin position="27"/>
        <end position="355"/>
    </location>
</feature>
<comment type="subcellular location">
    <subcellularLocation>
        <location evidence="1">Secreted</location>
        <location evidence="1">Extracellular space</location>
    </subcellularLocation>
</comment>
<feature type="signal peptide" evidence="8">
    <location>
        <begin position="1"/>
        <end position="26"/>
    </location>
</feature>
<comment type="similarity">
    <text evidence="2">Belongs to the peptidase C26 family.</text>
</comment>
<evidence type="ECO:0000256" key="1">
    <source>
        <dbReference type="ARBA" id="ARBA00004239"/>
    </source>
</evidence>
<dbReference type="PANTHER" id="PTHR11315:SF0">
    <property type="entry name" value="FOLATE GAMMA-GLUTAMYL HYDROLASE"/>
    <property type="match status" value="1"/>
</dbReference>
<feature type="active site" description="Nucleophile" evidence="7">
    <location>
        <position position="148"/>
    </location>
</feature>
<dbReference type="InterPro" id="IPR029062">
    <property type="entry name" value="Class_I_gatase-like"/>
</dbReference>
<gene>
    <name evidence="9" type="primary">g13515</name>
    <name evidence="9" type="ORF">VP750_LOCUS11969</name>
</gene>
<dbReference type="Pfam" id="PF07722">
    <property type="entry name" value="Peptidase_C26"/>
    <property type="match status" value="1"/>
</dbReference>
<sequence length="355" mass="37991">MIPAGSARYTLVQTLLLGSLAWCSGARHSGTQAHAGTSVPALPSNTTKRPLIGILSQPGKPAPGNQSYIAASYIKFVEAAGARAVPILCDASPKELERIFKAVNGLLIPGGGQNLSPGHPFYDASAALLKMTLAANDAGDFIPLHGTCLGFEALAIIVSRDANILSSFDSYDNASPLILTEDGQSGSAFFGSLPGDLLQAVQEKPLAMENHGRGLGMKEYNGSKALQDFFKVVSLSVDKGDVTYISTLEGRRYPVTATQWHPEKNAFEWPQHLDVPHSPQAVDLTYAVAKFLVEQARGNAHAPASPQEENGLLIYNYQTTFTGKENPSKPKSESDFDECYFFEPYSDTIGIVQSA</sequence>
<evidence type="ECO:0000256" key="6">
    <source>
        <dbReference type="ARBA" id="ARBA00022801"/>
    </source>
</evidence>
<dbReference type="PANTHER" id="PTHR11315">
    <property type="entry name" value="PROTEASE FAMILY C26 GAMMA-GLUTAMYL HYDROLASE"/>
    <property type="match status" value="1"/>
</dbReference>
<dbReference type="Gene3D" id="3.40.50.880">
    <property type="match status" value="1"/>
</dbReference>
<evidence type="ECO:0000256" key="5">
    <source>
        <dbReference type="ARBA" id="ARBA00022729"/>
    </source>
</evidence>
<protein>
    <recommendedName>
        <fullName evidence="3 7">folate gamma-glutamyl hydrolase</fullName>
        <ecNumber evidence="3 7">3.4.19.9</ecNumber>
    </recommendedName>
</protein>
<keyword evidence="4" id="KW-0964">Secreted</keyword>
<dbReference type="InterPro" id="IPR015527">
    <property type="entry name" value="Pept_C26_g-glut_hydrolase"/>
</dbReference>
<feature type="active site" evidence="7">
    <location>
        <position position="261"/>
    </location>
</feature>
<accession>A0ABP1GIE5</accession>
<dbReference type="PROSITE" id="PS51275">
    <property type="entry name" value="PEPTIDASE_C26_GGH"/>
    <property type="match status" value="1"/>
</dbReference>
<evidence type="ECO:0000256" key="2">
    <source>
        <dbReference type="ARBA" id="ARBA00011083"/>
    </source>
</evidence>
<dbReference type="SUPFAM" id="SSF52317">
    <property type="entry name" value="Class I glutamine amidotransferase-like"/>
    <property type="match status" value="1"/>
</dbReference>
<keyword evidence="10" id="KW-1185">Reference proteome</keyword>
<dbReference type="PROSITE" id="PS51273">
    <property type="entry name" value="GATASE_TYPE_1"/>
    <property type="match status" value="1"/>
</dbReference>
<evidence type="ECO:0000256" key="7">
    <source>
        <dbReference type="PROSITE-ProRule" id="PRU00607"/>
    </source>
</evidence>
<evidence type="ECO:0000313" key="9">
    <source>
        <dbReference type="EMBL" id="CAL5230063.1"/>
    </source>
</evidence>
<comment type="catalytic activity">
    <reaction evidence="7">
        <text>(6S)-5,6,7,8-tetrahydrofolyl-(gamma-L-Glu)(n) + (n-1) H2O = (6S)-5,6,7,8-tetrahydrofolate + (n-1) L-glutamate</text>
        <dbReference type="Rhea" id="RHEA:56784"/>
        <dbReference type="Rhea" id="RHEA-COMP:14738"/>
        <dbReference type="ChEBI" id="CHEBI:15377"/>
        <dbReference type="ChEBI" id="CHEBI:29985"/>
        <dbReference type="ChEBI" id="CHEBI:57453"/>
        <dbReference type="ChEBI" id="CHEBI:141005"/>
        <dbReference type="EC" id="3.4.19.9"/>
    </reaction>
</comment>
<name>A0ABP1GIE5_9CHLO</name>
<comment type="caution">
    <text evidence="9">The sequence shown here is derived from an EMBL/GenBank/DDBJ whole genome shotgun (WGS) entry which is preliminary data.</text>
</comment>
<dbReference type="InterPro" id="IPR011697">
    <property type="entry name" value="Peptidase_C26"/>
</dbReference>
<evidence type="ECO:0000256" key="4">
    <source>
        <dbReference type="ARBA" id="ARBA00022525"/>
    </source>
</evidence>
<evidence type="ECO:0000313" key="10">
    <source>
        <dbReference type="Proteomes" id="UP001497392"/>
    </source>
</evidence>
<keyword evidence="5 8" id="KW-0732">Signal</keyword>
<reference evidence="9 10" key="1">
    <citation type="submission" date="2024-06" db="EMBL/GenBank/DDBJ databases">
        <authorList>
            <person name="Kraege A."/>
            <person name="Thomma B."/>
        </authorList>
    </citation>
    <scope>NUCLEOTIDE SEQUENCE [LARGE SCALE GENOMIC DNA]</scope>
</reference>
<evidence type="ECO:0000256" key="3">
    <source>
        <dbReference type="ARBA" id="ARBA00012886"/>
    </source>
</evidence>